<dbReference type="OrthoDB" id="2283661at2759"/>
<protein>
    <recommendedName>
        <fullName evidence="3">MULE transposase domain-containing protein</fullName>
    </recommendedName>
</protein>
<evidence type="ECO:0008006" key="3">
    <source>
        <dbReference type="Google" id="ProtNLM"/>
    </source>
</evidence>
<sequence>MAGEKCIRDQKKKVQKKGCLAQLKAIVYKADPTNVVLITEKEHNHRIGSLEDLQYLPLSDDAKAFIEARLCEEYRKRETRFAILQSFTRYVESNFPALHLEPGNFRAPLSLIVHRDQMVLAEYVQNIYKKIREAAYIRHPNVQKSIKIWLNDELKEMGFYTYIDDSFPTTFSFGFVLPWQVRLLVVSTCICLDATQCVANVENGILYTIVVRHPLTGTGCPVAYFYTNDHSMVPTRRFFFFPSRQYGPMLT</sequence>
<dbReference type="STRING" id="35722.A0A0B7MVL5"/>
<accession>A0A0B7MVL5</accession>
<keyword evidence="2" id="KW-1185">Reference proteome</keyword>
<dbReference type="EMBL" id="LN719213">
    <property type="protein sequence ID" value="CEP07345.1"/>
    <property type="molecule type" value="Genomic_DNA"/>
</dbReference>
<dbReference type="AlphaFoldDB" id="A0A0B7MVL5"/>
<organism evidence="1 2">
    <name type="scientific">Parasitella parasitica</name>
    <dbReference type="NCBI Taxonomy" id="35722"/>
    <lineage>
        <taxon>Eukaryota</taxon>
        <taxon>Fungi</taxon>
        <taxon>Fungi incertae sedis</taxon>
        <taxon>Mucoromycota</taxon>
        <taxon>Mucoromycotina</taxon>
        <taxon>Mucoromycetes</taxon>
        <taxon>Mucorales</taxon>
        <taxon>Mucorineae</taxon>
        <taxon>Mucoraceae</taxon>
        <taxon>Parasitella</taxon>
    </lineage>
</organism>
<evidence type="ECO:0000313" key="1">
    <source>
        <dbReference type="EMBL" id="CEP07345.1"/>
    </source>
</evidence>
<proteinExistence type="predicted"/>
<reference evidence="1 2" key="1">
    <citation type="submission" date="2014-09" db="EMBL/GenBank/DDBJ databases">
        <authorList>
            <person name="Ellenberger Sabrina"/>
        </authorList>
    </citation>
    <scope>NUCLEOTIDE SEQUENCE [LARGE SCALE GENOMIC DNA]</scope>
    <source>
        <strain evidence="1 2">CBS 412.66</strain>
    </source>
</reference>
<name>A0A0B7MVL5_9FUNG</name>
<evidence type="ECO:0000313" key="2">
    <source>
        <dbReference type="Proteomes" id="UP000054107"/>
    </source>
</evidence>
<dbReference type="Proteomes" id="UP000054107">
    <property type="component" value="Unassembled WGS sequence"/>
</dbReference>
<gene>
    <name evidence="1" type="primary">PARPA_00631.1 scaffold 1011</name>
</gene>